<comment type="caution">
    <text evidence="1">The sequence shown here is derived from an EMBL/GenBank/DDBJ whole genome shotgun (WGS) entry which is preliminary data.</text>
</comment>
<proteinExistence type="predicted"/>
<keyword evidence="2" id="KW-1185">Reference proteome</keyword>
<reference evidence="1 2" key="1">
    <citation type="journal article" date="2024" name="Plant Biotechnol. J.">
        <title>Genome and CRISPR/Cas9 system of a widespread forest tree (Populus alba) in the world.</title>
        <authorList>
            <person name="Liu Y.J."/>
            <person name="Jiang P.F."/>
            <person name="Han X.M."/>
            <person name="Li X.Y."/>
            <person name="Wang H.M."/>
            <person name="Wang Y.J."/>
            <person name="Wang X.X."/>
            <person name="Zeng Q.Y."/>
        </authorList>
    </citation>
    <scope>NUCLEOTIDE SEQUENCE [LARGE SCALE GENOMIC DNA]</scope>
    <source>
        <strain evidence="2">cv. PAL-ZL1</strain>
    </source>
</reference>
<evidence type="ECO:0000313" key="2">
    <source>
        <dbReference type="Proteomes" id="UP000309997"/>
    </source>
</evidence>
<protein>
    <submittedName>
        <fullName evidence="1">Uncharacterized protein</fullName>
    </submittedName>
</protein>
<accession>A0ACC4AQL1</accession>
<gene>
    <name evidence="1" type="ORF">D5086_031123</name>
</gene>
<dbReference type="EMBL" id="RCHU02000017">
    <property type="protein sequence ID" value="KAL3568472.1"/>
    <property type="molecule type" value="Genomic_DNA"/>
</dbReference>
<name>A0ACC4AQL1_POPAL</name>
<evidence type="ECO:0000313" key="1">
    <source>
        <dbReference type="EMBL" id="KAL3568472.1"/>
    </source>
</evidence>
<organism evidence="1 2">
    <name type="scientific">Populus alba</name>
    <name type="common">White poplar</name>
    <dbReference type="NCBI Taxonomy" id="43335"/>
    <lineage>
        <taxon>Eukaryota</taxon>
        <taxon>Viridiplantae</taxon>
        <taxon>Streptophyta</taxon>
        <taxon>Embryophyta</taxon>
        <taxon>Tracheophyta</taxon>
        <taxon>Spermatophyta</taxon>
        <taxon>Magnoliopsida</taxon>
        <taxon>eudicotyledons</taxon>
        <taxon>Gunneridae</taxon>
        <taxon>Pentapetalae</taxon>
        <taxon>rosids</taxon>
        <taxon>fabids</taxon>
        <taxon>Malpighiales</taxon>
        <taxon>Salicaceae</taxon>
        <taxon>Saliceae</taxon>
        <taxon>Populus</taxon>
    </lineage>
</organism>
<sequence length="86" mass="9208">MNGEYLSDPMHPGFICINSYSGKKESFVGLTTNSHLLCSSCRHALIPVVVASSTCVLQAVEVIAIGSCSKINKNIAKYIGQDFVTV</sequence>
<dbReference type="Proteomes" id="UP000309997">
    <property type="component" value="Unassembled WGS sequence"/>
</dbReference>